<gene>
    <name evidence="1" type="ORF">Hgul01_05128</name>
</gene>
<evidence type="ECO:0000313" key="2">
    <source>
        <dbReference type="Proteomes" id="UP001428290"/>
    </source>
</evidence>
<dbReference type="RefSeq" id="WP_345724868.1">
    <property type="nucleotide sequence ID" value="NZ_BAABRU010000042.1"/>
</dbReference>
<dbReference type="EMBL" id="BAABRU010000042">
    <property type="protein sequence ID" value="GAA5531303.1"/>
    <property type="molecule type" value="Genomic_DNA"/>
</dbReference>
<reference evidence="1 2" key="1">
    <citation type="submission" date="2024-02" db="EMBL/GenBank/DDBJ databases">
        <title>Herpetosiphon gulosus NBRC 112829.</title>
        <authorList>
            <person name="Ichikawa N."/>
            <person name="Katano-Makiyama Y."/>
            <person name="Hidaka K."/>
        </authorList>
    </citation>
    <scope>NUCLEOTIDE SEQUENCE [LARGE SCALE GENOMIC DNA]</scope>
    <source>
        <strain evidence="1 2">NBRC 112829</strain>
    </source>
</reference>
<name>A0ABP9X7G2_9CHLR</name>
<evidence type="ECO:0000313" key="1">
    <source>
        <dbReference type="EMBL" id="GAA5531303.1"/>
    </source>
</evidence>
<accession>A0ABP9X7G2</accession>
<sequence length="97" mass="11204">MTMTFDEALAYLLGRLSPYTPPAFFAEIIDQLSWLIDEKRVNMYQIMRDWLNSDDKEKVKIALTTTEAFFIQSDATDLATVTQIIARWPELAPLCIK</sequence>
<comment type="caution">
    <text evidence="1">The sequence shown here is derived from an EMBL/GenBank/DDBJ whole genome shotgun (WGS) entry which is preliminary data.</text>
</comment>
<keyword evidence="2" id="KW-1185">Reference proteome</keyword>
<proteinExistence type="predicted"/>
<dbReference type="Proteomes" id="UP001428290">
    <property type="component" value="Unassembled WGS sequence"/>
</dbReference>
<organism evidence="1 2">
    <name type="scientific">Herpetosiphon gulosus</name>
    <dbReference type="NCBI Taxonomy" id="1973496"/>
    <lineage>
        <taxon>Bacteria</taxon>
        <taxon>Bacillati</taxon>
        <taxon>Chloroflexota</taxon>
        <taxon>Chloroflexia</taxon>
        <taxon>Herpetosiphonales</taxon>
        <taxon>Herpetosiphonaceae</taxon>
        <taxon>Herpetosiphon</taxon>
    </lineage>
</organism>
<protein>
    <submittedName>
        <fullName evidence="1">Uncharacterized protein</fullName>
    </submittedName>
</protein>